<dbReference type="EMBL" id="JAAROL010000005">
    <property type="protein sequence ID" value="MBC1332867.1"/>
    <property type="molecule type" value="Genomic_DNA"/>
</dbReference>
<evidence type="ECO:0000313" key="2">
    <source>
        <dbReference type="Proteomes" id="UP000532866"/>
    </source>
</evidence>
<dbReference type="Pfam" id="PF22535">
    <property type="entry name" value="DUF7003"/>
    <property type="match status" value="1"/>
</dbReference>
<comment type="caution">
    <text evidence="1">The sequence shown here is derived from an EMBL/GenBank/DDBJ whole genome shotgun (WGS) entry which is preliminary data.</text>
</comment>
<gene>
    <name evidence="1" type="ORF">HB759_13035</name>
</gene>
<dbReference type="Proteomes" id="UP000532866">
    <property type="component" value="Unassembled WGS sequence"/>
</dbReference>
<proteinExistence type="predicted"/>
<protein>
    <submittedName>
        <fullName evidence="1">Uncharacterized protein</fullName>
    </submittedName>
</protein>
<dbReference type="AlphaFoldDB" id="A0A7X0WFL9"/>
<reference evidence="1 2" key="1">
    <citation type="submission" date="2020-03" db="EMBL/GenBank/DDBJ databases">
        <title>Soil Listeria distribution.</title>
        <authorList>
            <person name="Liao J."/>
            <person name="Wiedmann M."/>
        </authorList>
    </citation>
    <scope>NUCLEOTIDE SEQUENCE [LARGE SCALE GENOMIC DNA]</scope>
    <source>
        <strain evidence="1 2">FSL L7-1833</strain>
    </source>
</reference>
<organism evidence="1 2">
    <name type="scientific">Listeria booriae</name>
    <dbReference type="NCBI Taxonomy" id="1552123"/>
    <lineage>
        <taxon>Bacteria</taxon>
        <taxon>Bacillati</taxon>
        <taxon>Bacillota</taxon>
        <taxon>Bacilli</taxon>
        <taxon>Bacillales</taxon>
        <taxon>Listeriaceae</taxon>
        <taxon>Listeria</taxon>
    </lineage>
</organism>
<dbReference type="InterPro" id="IPR054272">
    <property type="entry name" value="DUF7003"/>
</dbReference>
<dbReference type="RefSeq" id="WP_185368473.1">
    <property type="nucleotide sequence ID" value="NZ_JAARNB010000005.1"/>
</dbReference>
<evidence type="ECO:0000313" key="1">
    <source>
        <dbReference type="EMBL" id="MBC1332867.1"/>
    </source>
</evidence>
<name>A0A7X0WFL9_9LIST</name>
<accession>A0A7X0WFL9</accession>
<sequence length="400" mass="45950">MENILNKWDKYALEYDFPILDNFNLPLVACKVSLYQDETTWVVFFEVISYASCAENIVYAYGPDIESEGLQFSYGDIVLLSKDENDDWLLDLLSMGSHPDVYIQNSKTKLDLSESKFLEMDVSPDNPSGLVIARLIYEQYPEALWLSKNRLFSTVPELNAELPLVYSSTEWRHPDIIEGDLPSNSIFFQTLAKAITEHDVNKIEQGESNTLWLNWVDEEALGYLGEPVAKIHIKKIEDNQFLDRYHINNYDELFKIDFSEIGSRHLAIFDKVGMFIENAIVIEDIGFIDGYSDKDIKYYKDLDEERCIYVLDRIDMKQREEFLAGSELDGDDGYLNRIFLFKKGEYDSVSDIAKLSVDSACFMWNIDGDGGFLAVNGDVINVQGKHMEISAKYLLQQEGT</sequence>